<evidence type="ECO:0000313" key="2">
    <source>
        <dbReference type="Proteomes" id="UP001321760"/>
    </source>
</evidence>
<keyword evidence="2" id="KW-1185">Reference proteome</keyword>
<sequence>MPQNQCKSRIIFTILRFCRQATYRRQKAPWLVARGRLTRSSTLSPSTRNEPCCMHAWCKPRVAARGNSAESASQVNPQLTPARLRLRNARQSISSRAVHPTRHDDNGLVYPHGKVRKSNGSPHRLAVTPLLLLPGNCAATLSRLPGNHQLTLIRPRTEGRPHLPHRGASRGISDNLHPQHLFHLDPLLPGCEGHLPCPTLTLTRHPSRLGTDMTSTYTFTYTDDHTP</sequence>
<evidence type="ECO:0000313" key="1">
    <source>
        <dbReference type="EMBL" id="KAK4444636.1"/>
    </source>
</evidence>
<organism evidence="1 2">
    <name type="scientific">Podospora aff. communis PSN243</name>
    <dbReference type="NCBI Taxonomy" id="3040156"/>
    <lineage>
        <taxon>Eukaryota</taxon>
        <taxon>Fungi</taxon>
        <taxon>Dikarya</taxon>
        <taxon>Ascomycota</taxon>
        <taxon>Pezizomycotina</taxon>
        <taxon>Sordariomycetes</taxon>
        <taxon>Sordariomycetidae</taxon>
        <taxon>Sordariales</taxon>
        <taxon>Podosporaceae</taxon>
        <taxon>Podospora</taxon>
    </lineage>
</organism>
<reference evidence="1" key="1">
    <citation type="journal article" date="2023" name="Mol. Phylogenet. Evol.">
        <title>Genome-scale phylogeny and comparative genomics of the fungal order Sordariales.</title>
        <authorList>
            <person name="Hensen N."/>
            <person name="Bonometti L."/>
            <person name="Westerberg I."/>
            <person name="Brannstrom I.O."/>
            <person name="Guillou S."/>
            <person name="Cros-Aarteil S."/>
            <person name="Calhoun S."/>
            <person name="Haridas S."/>
            <person name="Kuo A."/>
            <person name="Mondo S."/>
            <person name="Pangilinan J."/>
            <person name="Riley R."/>
            <person name="LaButti K."/>
            <person name="Andreopoulos B."/>
            <person name="Lipzen A."/>
            <person name="Chen C."/>
            <person name="Yan M."/>
            <person name="Daum C."/>
            <person name="Ng V."/>
            <person name="Clum A."/>
            <person name="Steindorff A."/>
            <person name="Ohm R.A."/>
            <person name="Martin F."/>
            <person name="Silar P."/>
            <person name="Natvig D.O."/>
            <person name="Lalanne C."/>
            <person name="Gautier V."/>
            <person name="Ament-Velasquez S.L."/>
            <person name="Kruys A."/>
            <person name="Hutchinson M.I."/>
            <person name="Powell A.J."/>
            <person name="Barry K."/>
            <person name="Miller A.N."/>
            <person name="Grigoriev I.V."/>
            <person name="Debuchy R."/>
            <person name="Gladieux P."/>
            <person name="Hiltunen Thoren M."/>
            <person name="Johannesson H."/>
        </authorList>
    </citation>
    <scope>NUCLEOTIDE SEQUENCE</scope>
    <source>
        <strain evidence="1">PSN243</strain>
    </source>
</reference>
<gene>
    <name evidence="1" type="ORF">QBC34DRAFT_180430</name>
</gene>
<name>A0AAV9GBT1_9PEZI</name>
<comment type="caution">
    <text evidence="1">The sequence shown here is derived from an EMBL/GenBank/DDBJ whole genome shotgun (WGS) entry which is preliminary data.</text>
</comment>
<protein>
    <submittedName>
        <fullName evidence="1">Uncharacterized protein</fullName>
    </submittedName>
</protein>
<dbReference type="EMBL" id="MU865974">
    <property type="protein sequence ID" value="KAK4444636.1"/>
    <property type="molecule type" value="Genomic_DNA"/>
</dbReference>
<dbReference type="AlphaFoldDB" id="A0AAV9GBT1"/>
<dbReference type="Proteomes" id="UP001321760">
    <property type="component" value="Unassembled WGS sequence"/>
</dbReference>
<reference evidence="1" key="2">
    <citation type="submission" date="2023-05" db="EMBL/GenBank/DDBJ databases">
        <authorList>
            <consortium name="Lawrence Berkeley National Laboratory"/>
            <person name="Steindorff A."/>
            <person name="Hensen N."/>
            <person name="Bonometti L."/>
            <person name="Westerberg I."/>
            <person name="Brannstrom I.O."/>
            <person name="Guillou S."/>
            <person name="Cros-Aarteil S."/>
            <person name="Calhoun S."/>
            <person name="Haridas S."/>
            <person name="Kuo A."/>
            <person name="Mondo S."/>
            <person name="Pangilinan J."/>
            <person name="Riley R."/>
            <person name="Labutti K."/>
            <person name="Andreopoulos B."/>
            <person name="Lipzen A."/>
            <person name="Chen C."/>
            <person name="Yanf M."/>
            <person name="Daum C."/>
            <person name="Ng V."/>
            <person name="Clum A."/>
            <person name="Ohm R."/>
            <person name="Martin F."/>
            <person name="Silar P."/>
            <person name="Natvig D."/>
            <person name="Lalanne C."/>
            <person name="Gautier V."/>
            <person name="Ament-Velasquez S.L."/>
            <person name="Kruys A."/>
            <person name="Hutchinson M.I."/>
            <person name="Powell A.J."/>
            <person name="Barry K."/>
            <person name="Miller A.N."/>
            <person name="Grigoriev I.V."/>
            <person name="Debuchy R."/>
            <person name="Gladieux P."/>
            <person name="Thoren M.H."/>
            <person name="Johannesson H."/>
        </authorList>
    </citation>
    <scope>NUCLEOTIDE SEQUENCE</scope>
    <source>
        <strain evidence="1">PSN243</strain>
    </source>
</reference>
<accession>A0AAV9GBT1</accession>
<proteinExistence type="predicted"/>